<evidence type="ECO:0000313" key="1">
    <source>
        <dbReference type="EMBL" id="CAD6994568.1"/>
    </source>
</evidence>
<comment type="caution">
    <text evidence="1">The sequence shown here is derived from an EMBL/GenBank/DDBJ whole genome shotgun (WGS) entry which is preliminary data.</text>
</comment>
<accession>A0A811U895</accession>
<evidence type="ECO:0000313" key="2">
    <source>
        <dbReference type="Proteomes" id="UP000606786"/>
    </source>
</evidence>
<keyword evidence="2" id="KW-1185">Reference proteome</keyword>
<gene>
    <name evidence="1" type="ORF">CCAP1982_LOCUS3306</name>
</gene>
<organism evidence="1 2">
    <name type="scientific">Ceratitis capitata</name>
    <name type="common">Mediterranean fruit fly</name>
    <name type="synonym">Tephritis capitata</name>
    <dbReference type="NCBI Taxonomy" id="7213"/>
    <lineage>
        <taxon>Eukaryota</taxon>
        <taxon>Metazoa</taxon>
        <taxon>Ecdysozoa</taxon>
        <taxon>Arthropoda</taxon>
        <taxon>Hexapoda</taxon>
        <taxon>Insecta</taxon>
        <taxon>Pterygota</taxon>
        <taxon>Neoptera</taxon>
        <taxon>Endopterygota</taxon>
        <taxon>Diptera</taxon>
        <taxon>Brachycera</taxon>
        <taxon>Muscomorpha</taxon>
        <taxon>Tephritoidea</taxon>
        <taxon>Tephritidae</taxon>
        <taxon>Ceratitis</taxon>
        <taxon>Ceratitis</taxon>
    </lineage>
</organism>
<name>A0A811U895_CERCA</name>
<dbReference type="AlphaFoldDB" id="A0A811U895"/>
<dbReference type="Proteomes" id="UP000606786">
    <property type="component" value="Unassembled WGS sequence"/>
</dbReference>
<protein>
    <submittedName>
        <fullName evidence="1">(Mediterranean fruit fly) hypothetical protein</fullName>
    </submittedName>
</protein>
<sequence>MPTFLLLSSSSSIRVNYGNLWSPAVRSSVWSSEMPMKERQTCLKTVVPAVTRNTLIPILFWLDKHTSSSYDDLLCLRINGVEKAEKNDGNNYQLVQRHTYSSNYLSSPE</sequence>
<reference evidence="1" key="1">
    <citation type="submission" date="2020-11" db="EMBL/GenBank/DDBJ databases">
        <authorList>
            <person name="Whitehead M."/>
        </authorList>
    </citation>
    <scope>NUCLEOTIDE SEQUENCE</scope>
    <source>
        <strain evidence="1">EGII</strain>
    </source>
</reference>
<proteinExistence type="predicted"/>
<dbReference type="EMBL" id="CAJHJT010000001">
    <property type="protein sequence ID" value="CAD6994568.1"/>
    <property type="molecule type" value="Genomic_DNA"/>
</dbReference>